<feature type="compositionally biased region" description="Basic and acidic residues" evidence="1">
    <location>
        <begin position="239"/>
        <end position="254"/>
    </location>
</feature>
<dbReference type="Proteomes" id="UP000014760">
    <property type="component" value="Unassembled WGS sequence"/>
</dbReference>
<dbReference type="AlphaFoldDB" id="R7TKD6"/>
<evidence type="ECO:0000256" key="1">
    <source>
        <dbReference type="SAM" id="MobiDB-lite"/>
    </source>
</evidence>
<evidence type="ECO:0000313" key="4">
    <source>
        <dbReference type="Proteomes" id="UP000014760"/>
    </source>
</evidence>
<reference evidence="4" key="1">
    <citation type="submission" date="2012-12" db="EMBL/GenBank/DDBJ databases">
        <authorList>
            <person name="Hellsten U."/>
            <person name="Grimwood J."/>
            <person name="Chapman J.A."/>
            <person name="Shapiro H."/>
            <person name="Aerts A."/>
            <person name="Otillar R.P."/>
            <person name="Terry A.Y."/>
            <person name="Boore J.L."/>
            <person name="Simakov O."/>
            <person name="Marletaz F."/>
            <person name="Cho S.-J."/>
            <person name="Edsinger-Gonzales E."/>
            <person name="Havlak P."/>
            <person name="Kuo D.-H."/>
            <person name="Larsson T."/>
            <person name="Lv J."/>
            <person name="Arendt D."/>
            <person name="Savage R."/>
            <person name="Osoegawa K."/>
            <person name="de Jong P."/>
            <person name="Lindberg D.R."/>
            <person name="Seaver E.C."/>
            <person name="Weisblat D.A."/>
            <person name="Putnam N.H."/>
            <person name="Grigoriev I.V."/>
            <person name="Rokhsar D.S."/>
        </authorList>
    </citation>
    <scope>NUCLEOTIDE SEQUENCE</scope>
    <source>
        <strain evidence="4">I ESC-2004</strain>
    </source>
</reference>
<feature type="region of interest" description="Disordered" evidence="1">
    <location>
        <begin position="381"/>
        <end position="402"/>
    </location>
</feature>
<name>R7TKD6_CAPTE</name>
<accession>R7TKD6</accession>
<evidence type="ECO:0000313" key="2">
    <source>
        <dbReference type="EMBL" id="ELT92001.1"/>
    </source>
</evidence>
<evidence type="ECO:0000313" key="3">
    <source>
        <dbReference type="EnsemblMetazoa" id="CapteP220579"/>
    </source>
</evidence>
<dbReference type="EnsemblMetazoa" id="CapteT220579">
    <property type="protein sequence ID" value="CapteP220579"/>
    <property type="gene ID" value="CapteG220579"/>
</dbReference>
<keyword evidence="4" id="KW-1185">Reference proteome</keyword>
<gene>
    <name evidence="2" type="ORF">CAPTEDRAFT_220579</name>
</gene>
<proteinExistence type="predicted"/>
<organism evidence="2">
    <name type="scientific">Capitella teleta</name>
    <name type="common">Polychaete worm</name>
    <dbReference type="NCBI Taxonomy" id="283909"/>
    <lineage>
        <taxon>Eukaryota</taxon>
        <taxon>Metazoa</taxon>
        <taxon>Spiralia</taxon>
        <taxon>Lophotrochozoa</taxon>
        <taxon>Annelida</taxon>
        <taxon>Polychaeta</taxon>
        <taxon>Sedentaria</taxon>
        <taxon>Scolecida</taxon>
        <taxon>Capitellidae</taxon>
        <taxon>Capitella</taxon>
    </lineage>
</organism>
<reference evidence="2 4" key="2">
    <citation type="journal article" date="2013" name="Nature">
        <title>Insights into bilaterian evolution from three spiralian genomes.</title>
        <authorList>
            <person name="Simakov O."/>
            <person name="Marletaz F."/>
            <person name="Cho S.J."/>
            <person name="Edsinger-Gonzales E."/>
            <person name="Havlak P."/>
            <person name="Hellsten U."/>
            <person name="Kuo D.H."/>
            <person name="Larsson T."/>
            <person name="Lv J."/>
            <person name="Arendt D."/>
            <person name="Savage R."/>
            <person name="Osoegawa K."/>
            <person name="de Jong P."/>
            <person name="Grimwood J."/>
            <person name="Chapman J.A."/>
            <person name="Shapiro H."/>
            <person name="Aerts A."/>
            <person name="Otillar R.P."/>
            <person name="Terry A.Y."/>
            <person name="Boore J.L."/>
            <person name="Grigoriev I.V."/>
            <person name="Lindberg D.R."/>
            <person name="Seaver E.C."/>
            <person name="Weisblat D.A."/>
            <person name="Putnam N.H."/>
            <person name="Rokhsar D.S."/>
        </authorList>
    </citation>
    <scope>NUCLEOTIDE SEQUENCE</scope>
    <source>
        <strain evidence="2 4">I ESC-2004</strain>
    </source>
</reference>
<reference evidence="3" key="3">
    <citation type="submission" date="2015-06" db="UniProtKB">
        <authorList>
            <consortium name="EnsemblMetazoa"/>
        </authorList>
    </citation>
    <scope>IDENTIFICATION</scope>
</reference>
<dbReference type="HOGENOM" id="CLU_685599_0_0_1"/>
<sequence>MHTASVTTFVAVGSVLCWWNHQLLLSTLLFCWVVSLVGKWANSTSIPEDIPSGITKPATPRFKINRSISVPKGHAGIYTKKKQKFDPKRATKERRKQLKACVEEAYFYDDVVSLDAPSRLHRNCSIRRSGRTNGIGSTGDLSEIAREEEDAAHSLPDIKLWSKSCGSLRYPKKKKDGMHVIDSWDGLQEILNSRALRQDDDSLSRDPMQVHVHLGPIVHMDGTNEVQIGNNNVMKVQRSRSDDGEGVSDCKDSSPDDDLSVDCSEADDYEVIEEGDDHDSGSLTCDSSTDPIILRSGSEHHERGTSYHDPDLEDLEKGVHPHLKDISTGTTMSLLRGCDLSECIRMADCSTEVDDSKPKQFNQESIQRKKIIEELRKFRERKSEKKERGGLRNLLRRMIPSP</sequence>
<protein>
    <submittedName>
        <fullName evidence="2 3">Uncharacterized protein</fullName>
    </submittedName>
</protein>
<feature type="compositionally biased region" description="Basic and acidic residues" evidence="1">
    <location>
        <begin position="381"/>
        <end position="390"/>
    </location>
</feature>
<dbReference type="EMBL" id="AMQN01013562">
    <property type="status" value="NOT_ANNOTATED_CDS"/>
    <property type="molecule type" value="Genomic_DNA"/>
</dbReference>
<feature type="region of interest" description="Disordered" evidence="1">
    <location>
        <begin position="237"/>
        <end position="262"/>
    </location>
</feature>
<dbReference type="EMBL" id="KB310300">
    <property type="protein sequence ID" value="ELT92001.1"/>
    <property type="molecule type" value="Genomic_DNA"/>
</dbReference>